<evidence type="ECO:0000256" key="5">
    <source>
        <dbReference type="ARBA" id="ARBA00023157"/>
    </source>
</evidence>
<protein>
    <recommendedName>
        <fullName evidence="6">Hydrophobin</fullName>
    </recommendedName>
</protein>
<keyword evidence="4 6" id="KW-0964">Secreted</keyword>
<evidence type="ECO:0000256" key="6">
    <source>
        <dbReference type="RuleBase" id="RU365009"/>
    </source>
</evidence>
<dbReference type="GO" id="GO:0009277">
    <property type="term" value="C:fungal-type cell wall"/>
    <property type="evidence" value="ECO:0007669"/>
    <property type="project" value="InterPro"/>
</dbReference>
<sequence>MFTKLSIVAPAAFSIIALISSVSAQCNSGGLMCCDSTQDSKTPTAFNLLAPLGVVLQGLSGQIGVGCTPVTVEGGQVGSVCDSHALCCAGRVPNQSGNLFGLSCTPFSIG</sequence>
<gene>
    <name evidence="7" type="ORF">JAAARDRAFT_203828</name>
</gene>
<dbReference type="OrthoDB" id="4225815at2759"/>
<organism evidence="7 8">
    <name type="scientific">Jaapia argillacea MUCL 33604</name>
    <dbReference type="NCBI Taxonomy" id="933084"/>
    <lineage>
        <taxon>Eukaryota</taxon>
        <taxon>Fungi</taxon>
        <taxon>Dikarya</taxon>
        <taxon>Basidiomycota</taxon>
        <taxon>Agaricomycotina</taxon>
        <taxon>Agaricomycetes</taxon>
        <taxon>Agaricomycetidae</taxon>
        <taxon>Jaapiales</taxon>
        <taxon>Jaapiaceae</taxon>
        <taxon>Jaapia</taxon>
    </lineage>
</organism>
<dbReference type="AlphaFoldDB" id="A0A067QJI6"/>
<dbReference type="InParanoid" id="A0A067QJI6"/>
<dbReference type="GO" id="GO:0005199">
    <property type="term" value="F:structural constituent of cell wall"/>
    <property type="evidence" value="ECO:0007669"/>
    <property type="project" value="InterPro"/>
</dbReference>
<dbReference type="Pfam" id="PF01185">
    <property type="entry name" value="Hydrophobin"/>
    <property type="match status" value="1"/>
</dbReference>
<dbReference type="Proteomes" id="UP000027265">
    <property type="component" value="Unassembled WGS sequence"/>
</dbReference>
<comment type="subcellular location">
    <subcellularLocation>
        <location evidence="1 6">Secreted</location>
        <location evidence="1 6">Cell wall</location>
    </subcellularLocation>
</comment>
<reference evidence="8" key="1">
    <citation type="journal article" date="2014" name="Proc. Natl. Acad. Sci. U.S.A.">
        <title>Extensive sampling of basidiomycete genomes demonstrates inadequacy of the white-rot/brown-rot paradigm for wood decay fungi.</title>
        <authorList>
            <person name="Riley R."/>
            <person name="Salamov A.A."/>
            <person name="Brown D.W."/>
            <person name="Nagy L.G."/>
            <person name="Floudas D."/>
            <person name="Held B.W."/>
            <person name="Levasseur A."/>
            <person name="Lombard V."/>
            <person name="Morin E."/>
            <person name="Otillar R."/>
            <person name="Lindquist E.A."/>
            <person name="Sun H."/>
            <person name="LaButti K.M."/>
            <person name="Schmutz J."/>
            <person name="Jabbour D."/>
            <person name="Luo H."/>
            <person name="Baker S.E."/>
            <person name="Pisabarro A.G."/>
            <person name="Walton J.D."/>
            <person name="Blanchette R.A."/>
            <person name="Henrissat B."/>
            <person name="Martin F."/>
            <person name="Cullen D."/>
            <person name="Hibbett D.S."/>
            <person name="Grigoriev I.V."/>
        </authorList>
    </citation>
    <scope>NUCLEOTIDE SEQUENCE [LARGE SCALE GENOMIC DNA]</scope>
    <source>
        <strain evidence="8">MUCL 33604</strain>
    </source>
</reference>
<dbReference type="InterPro" id="IPR001338">
    <property type="entry name" value="Class_I_Hydrophobin"/>
</dbReference>
<dbReference type="SMART" id="SM00075">
    <property type="entry name" value="HYDRO"/>
    <property type="match status" value="1"/>
</dbReference>
<evidence type="ECO:0000313" key="8">
    <source>
        <dbReference type="Proteomes" id="UP000027265"/>
    </source>
</evidence>
<keyword evidence="3 6" id="KW-0134">Cell wall</keyword>
<feature type="signal peptide" evidence="6">
    <location>
        <begin position="1"/>
        <end position="24"/>
    </location>
</feature>
<evidence type="ECO:0000256" key="2">
    <source>
        <dbReference type="ARBA" id="ARBA00010446"/>
    </source>
</evidence>
<feature type="chain" id="PRO_5013985255" description="Hydrophobin" evidence="6">
    <location>
        <begin position="25"/>
        <end position="110"/>
    </location>
</feature>
<comment type="similarity">
    <text evidence="2 6">Belongs to the fungal hydrophobin family.</text>
</comment>
<proteinExistence type="inferred from homology"/>
<dbReference type="HOGENOM" id="CLU_105134_2_0_1"/>
<accession>A0A067QJI6</accession>
<evidence type="ECO:0000256" key="1">
    <source>
        <dbReference type="ARBA" id="ARBA00004191"/>
    </source>
</evidence>
<dbReference type="CDD" id="cd23507">
    <property type="entry name" value="hydrophobin_I"/>
    <property type="match status" value="1"/>
</dbReference>
<evidence type="ECO:0000256" key="4">
    <source>
        <dbReference type="ARBA" id="ARBA00022525"/>
    </source>
</evidence>
<keyword evidence="8" id="KW-1185">Reference proteome</keyword>
<dbReference type="EMBL" id="KL197711">
    <property type="protein sequence ID" value="KDQ62781.1"/>
    <property type="molecule type" value="Genomic_DNA"/>
</dbReference>
<keyword evidence="6" id="KW-0732">Signal</keyword>
<evidence type="ECO:0000313" key="7">
    <source>
        <dbReference type="EMBL" id="KDQ62781.1"/>
    </source>
</evidence>
<keyword evidence="5 6" id="KW-1015">Disulfide bond</keyword>
<name>A0A067QJI6_9AGAM</name>
<evidence type="ECO:0000256" key="3">
    <source>
        <dbReference type="ARBA" id="ARBA00022512"/>
    </source>
</evidence>